<name>A0AA38FAW4_TAXCH</name>
<evidence type="ECO:0000256" key="2">
    <source>
        <dbReference type="ARBA" id="ARBA00023015"/>
    </source>
</evidence>
<dbReference type="PANTHER" id="PTHR33729">
    <property type="entry name" value="METHYL-CPG BINDING DOMAIN CONTAINING PROTEIN, EXPRESSED"/>
    <property type="match status" value="1"/>
</dbReference>
<feature type="region of interest" description="Disordered" evidence="6">
    <location>
        <begin position="1"/>
        <end position="34"/>
    </location>
</feature>
<evidence type="ECO:0000313" key="9">
    <source>
        <dbReference type="Proteomes" id="UP000824469"/>
    </source>
</evidence>
<keyword evidence="4" id="KW-0804">Transcription</keyword>
<evidence type="ECO:0000313" key="8">
    <source>
        <dbReference type="EMBL" id="KAH9298959.1"/>
    </source>
</evidence>
<evidence type="ECO:0000256" key="3">
    <source>
        <dbReference type="ARBA" id="ARBA00023125"/>
    </source>
</evidence>
<organism evidence="8 9">
    <name type="scientific">Taxus chinensis</name>
    <name type="common">Chinese yew</name>
    <name type="synonym">Taxus wallichiana var. chinensis</name>
    <dbReference type="NCBI Taxonomy" id="29808"/>
    <lineage>
        <taxon>Eukaryota</taxon>
        <taxon>Viridiplantae</taxon>
        <taxon>Streptophyta</taxon>
        <taxon>Embryophyta</taxon>
        <taxon>Tracheophyta</taxon>
        <taxon>Spermatophyta</taxon>
        <taxon>Pinopsida</taxon>
        <taxon>Pinidae</taxon>
        <taxon>Conifers II</taxon>
        <taxon>Cupressales</taxon>
        <taxon>Taxaceae</taxon>
        <taxon>Taxus</taxon>
    </lineage>
</organism>
<keyword evidence="5" id="KW-0539">Nucleus</keyword>
<comment type="caution">
    <text evidence="8">The sequence shown here is derived from an EMBL/GenBank/DDBJ whole genome shotgun (WGS) entry which is preliminary data.</text>
</comment>
<dbReference type="GO" id="GO:0003677">
    <property type="term" value="F:DNA binding"/>
    <property type="evidence" value="ECO:0007669"/>
    <property type="project" value="UniProtKB-KW"/>
</dbReference>
<feature type="domain" description="MBD" evidence="7">
    <location>
        <begin position="19"/>
        <end position="82"/>
    </location>
</feature>
<proteinExistence type="predicted"/>
<dbReference type="AlphaFoldDB" id="A0AA38FAW4"/>
<evidence type="ECO:0000259" key="7">
    <source>
        <dbReference type="PROSITE" id="PS50982"/>
    </source>
</evidence>
<feature type="non-terminal residue" evidence="8">
    <location>
        <position position="82"/>
    </location>
</feature>
<evidence type="ECO:0000256" key="1">
    <source>
        <dbReference type="ARBA" id="ARBA00004123"/>
    </source>
</evidence>
<gene>
    <name evidence="8" type="ORF">KI387_030641</name>
</gene>
<reference evidence="8 9" key="1">
    <citation type="journal article" date="2021" name="Nat. Plants">
        <title>The Taxus genome provides insights into paclitaxel biosynthesis.</title>
        <authorList>
            <person name="Xiong X."/>
            <person name="Gou J."/>
            <person name="Liao Q."/>
            <person name="Li Y."/>
            <person name="Zhou Q."/>
            <person name="Bi G."/>
            <person name="Li C."/>
            <person name="Du R."/>
            <person name="Wang X."/>
            <person name="Sun T."/>
            <person name="Guo L."/>
            <person name="Liang H."/>
            <person name="Lu P."/>
            <person name="Wu Y."/>
            <person name="Zhang Z."/>
            <person name="Ro D.K."/>
            <person name="Shang Y."/>
            <person name="Huang S."/>
            <person name="Yan J."/>
        </authorList>
    </citation>
    <scope>NUCLEOTIDE SEQUENCE [LARGE SCALE GENOMIC DNA]</scope>
    <source>
        <strain evidence="8">Ta-2019</strain>
    </source>
</reference>
<dbReference type="Pfam" id="PF01429">
    <property type="entry name" value="MBD"/>
    <property type="match status" value="1"/>
</dbReference>
<dbReference type="InterPro" id="IPR016177">
    <property type="entry name" value="DNA-bd_dom_sf"/>
</dbReference>
<keyword evidence="3" id="KW-0238">DNA-binding</keyword>
<comment type="subcellular location">
    <subcellularLocation>
        <location evidence="1">Nucleus</location>
    </subcellularLocation>
</comment>
<sequence length="82" mass="9141">MASPMQEEVQASSPAETVSPEKAAVELPAPEGWKKKLIPKRRRDEIVYYAPTGDEIKSRAQLERYLKSHPGGPASSEFSWTI</sequence>
<evidence type="ECO:0000256" key="5">
    <source>
        <dbReference type="ARBA" id="ARBA00023242"/>
    </source>
</evidence>
<dbReference type="PANTHER" id="PTHR33729:SF6">
    <property type="entry name" value="METHYL-CPG-BINDING DOMAIN-CONTAINING PROTEIN 11"/>
    <property type="match status" value="1"/>
</dbReference>
<dbReference type="Proteomes" id="UP000824469">
    <property type="component" value="Unassembled WGS sequence"/>
</dbReference>
<protein>
    <recommendedName>
        <fullName evidence="7">MBD domain-containing protein</fullName>
    </recommendedName>
</protein>
<dbReference type="InterPro" id="IPR001739">
    <property type="entry name" value="Methyl_CpG_DNA-bd"/>
</dbReference>
<evidence type="ECO:0000256" key="6">
    <source>
        <dbReference type="SAM" id="MobiDB-lite"/>
    </source>
</evidence>
<dbReference type="SUPFAM" id="SSF54171">
    <property type="entry name" value="DNA-binding domain"/>
    <property type="match status" value="1"/>
</dbReference>
<dbReference type="PROSITE" id="PS50982">
    <property type="entry name" value="MBD"/>
    <property type="match status" value="1"/>
</dbReference>
<accession>A0AA38FAW4</accession>
<keyword evidence="2" id="KW-0805">Transcription regulation</keyword>
<dbReference type="GO" id="GO:0005634">
    <property type="term" value="C:nucleus"/>
    <property type="evidence" value="ECO:0007669"/>
    <property type="project" value="UniProtKB-SubCell"/>
</dbReference>
<dbReference type="EMBL" id="JAHRHJ020000010">
    <property type="protein sequence ID" value="KAH9298959.1"/>
    <property type="molecule type" value="Genomic_DNA"/>
</dbReference>
<dbReference type="InterPro" id="IPR039622">
    <property type="entry name" value="MBD10/11"/>
</dbReference>
<keyword evidence="9" id="KW-1185">Reference proteome</keyword>
<dbReference type="Gene3D" id="3.30.890.10">
    <property type="entry name" value="Methyl-cpg-binding Protein 2, Chain A"/>
    <property type="match status" value="1"/>
</dbReference>
<evidence type="ECO:0000256" key="4">
    <source>
        <dbReference type="ARBA" id="ARBA00023163"/>
    </source>
</evidence>